<evidence type="ECO:0000259" key="8">
    <source>
        <dbReference type="PROSITE" id="PS50885"/>
    </source>
</evidence>
<evidence type="ECO:0000256" key="2">
    <source>
        <dbReference type="ARBA" id="ARBA00029447"/>
    </source>
</evidence>
<dbReference type="Gene3D" id="1.10.287.950">
    <property type="entry name" value="Methyl-accepting chemotaxis protein"/>
    <property type="match status" value="1"/>
</dbReference>
<dbReference type="Pfam" id="PF18947">
    <property type="entry name" value="HAMP_2"/>
    <property type="match status" value="1"/>
</dbReference>
<dbReference type="PROSITE" id="PS50885">
    <property type="entry name" value="HAMP"/>
    <property type="match status" value="2"/>
</dbReference>
<evidence type="ECO:0000256" key="6">
    <source>
        <dbReference type="SAM" id="Phobius"/>
    </source>
</evidence>
<gene>
    <name evidence="9" type="ORF">QFW80_01630</name>
</gene>
<feature type="domain" description="HAMP" evidence="8">
    <location>
        <begin position="304"/>
        <end position="356"/>
    </location>
</feature>
<evidence type="ECO:0000256" key="3">
    <source>
        <dbReference type="PROSITE-ProRule" id="PRU00284"/>
    </source>
</evidence>
<feature type="coiled-coil region" evidence="4">
    <location>
        <begin position="427"/>
        <end position="454"/>
    </location>
</feature>
<dbReference type="InterPro" id="IPR051310">
    <property type="entry name" value="MCP_chemotaxis"/>
</dbReference>
<feature type="transmembrane region" description="Helical" evidence="6">
    <location>
        <begin position="13"/>
        <end position="37"/>
    </location>
</feature>
<feature type="domain" description="Methyl-accepting transducer" evidence="7">
    <location>
        <begin position="542"/>
        <end position="771"/>
    </location>
</feature>
<evidence type="ECO:0000256" key="4">
    <source>
        <dbReference type="SAM" id="Coils"/>
    </source>
</evidence>
<protein>
    <submittedName>
        <fullName evidence="9">Methyl-accepting chemotaxis protein</fullName>
    </submittedName>
</protein>
<keyword evidence="1" id="KW-0488">Methylation</keyword>
<dbReference type="PANTHER" id="PTHR43531:SF14">
    <property type="entry name" value="METHYL-ACCEPTING CHEMOTAXIS PROTEIN I-RELATED"/>
    <property type="match status" value="1"/>
</dbReference>
<evidence type="ECO:0000256" key="1">
    <source>
        <dbReference type="ARBA" id="ARBA00022481"/>
    </source>
</evidence>
<organism evidence="9 10">
    <name type="scientific">Luteimonas rhizosphaericola</name>
    <dbReference type="NCBI Taxonomy" id="3042024"/>
    <lineage>
        <taxon>Bacteria</taxon>
        <taxon>Pseudomonadati</taxon>
        <taxon>Pseudomonadota</taxon>
        <taxon>Gammaproteobacteria</taxon>
        <taxon>Lysobacterales</taxon>
        <taxon>Lysobacteraceae</taxon>
        <taxon>Luteimonas</taxon>
    </lineage>
</organism>
<feature type="region of interest" description="Disordered" evidence="5">
    <location>
        <begin position="770"/>
        <end position="805"/>
    </location>
</feature>
<dbReference type="EMBL" id="JARXRN010000016">
    <property type="protein sequence ID" value="MDH5829220.1"/>
    <property type="molecule type" value="Genomic_DNA"/>
</dbReference>
<comment type="caution">
    <text evidence="9">The sequence shown here is derived from an EMBL/GenBank/DDBJ whole genome shotgun (WGS) entry which is preliminary data.</text>
</comment>
<feature type="domain" description="HAMP" evidence="8">
    <location>
        <begin position="491"/>
        <end position="537"/>
    </location>
</feature>
<dbReference type="CDD" id="cd11386">
    <property type="entry name" value="MCP_signal"/>
    <property type="match status" value="1"/>
</dbReference>
<proteinExistence type="inferred from homology"/>
<evidence type="ECO:0000313" key="10">
    <source>
        <dbReference type="Proteomes" id="UP001156831"/>
    </source>
</evidence>
<reference evidence="9 10" key="1">
    <citation type="submission" date="2023-04" db="EMBL/GenBank/DDBJ databases">
        <title>Luteimonas sp. M1R5S18.</title>
        <authorList>
            <person name="Sun J.-Q."/>
        </authorList>
    </citation>
    <scope>NUCLEOTIDE SEQUENCE [LARGE SCALE GENOMIC DNA]</scope>
    <source>
        <strain evidence="9 10">M1R5S18</strain>
    </source>
</reference>
<dbReference type="SMART" id="SM00304">
    <property type="entry name" value="HAMP"/>
    <property type="match status" value="3"/>
</dbReference>
<keyword evidence="6" id="KW-0472">Membrane</keyword>
<dbReference type="RefSeq" id="WP_280599905.1">
    <property type="nucleotide sequence ID" value="NZ_JARXRN010000016.1"/>
</dbReference>
<dbReference type="PANTHER" id="PTHR43531">
    <property type="entry name" value="PROTEIN ICFG"/>
    <property type="match status" value="1"/>
</dbReference>
<dbReference type="Pfam" id="PF00015">
    <property type="entry name" value="MCPsignal"/>
    <property type="match status" value="1"/>
</dbReference>
<keyword evidence="6" id="KW-1133">Transmembrane helix</keyword>
<sequence length="805" mass="85139">MKTLLTVWNDRSAAFKLTLVCCLSTFGILVPSALYLSQLRAAHAVSRTELDSMAPLGSMLELVAALNLRLGALDPAGPDATRDLAPLYADTLARVSSQPHLVASRQQLAALAQQWPSVQASAPDDPALLGHAAQALVALDTLRDESALVYTPHVDSYHLVIGATRAQPEAGRALAALLSDIRQRGADVEDGMRATLRHQLAGTLQVYVREVDKALALRPDAGAALHAAHAALRDAPALSDPQAPAPLLSELSGRLDASREAALAELQRQSGLHLANARQRMGWGLALALLVTGLIVAVSWYTVRKLSQGIREAARIASRIAGGELDNPIPEHARDEIGQLFRSMDAMQSTVRRVVASQREMAARHEAGTISYRCDETAFPGGFAEMVRGTNALVAAHIQVKMRLVEVIQRYAVGDLSVDMDVLPGEKAVLTRAMDEAKRNLQAINADIRRLAAASAAGDFSQRGDAQAYEYDFQAMIASLNQLMETADANLSSLSQVLRSVADGDLTREMQGDFHGVFARMRDDANATVRQLRTIVGGIQDATGSINLAAAEISAGNADLARRTEQQAASLEETAATMEQFTATVQQNAAAARQADRHAADASSLASDGGQVMGKAVATMGQIEQSSRRISEIISVIDGIAFQTNILALNAAVEAARAGEQGRGFAVVAAEVRSLAQRSATAAREIKHLIETSVHDIGAGSALVGEAGTSMERVVAAVQRVSGIIAEISAASQEQAIGIEQVSQSIAQIDEGTQQNAALVEQASAAARSMEQQAQDLRAGVSRFRTGGPQPSADARRYPQAAVAA</sequence>
<accession>A0ABT6JEW7</accession>
<feature type="transmembrane region" description="Helical" evidence="6">
    <location>
        <begin position="283"/>
        <end position="303"/>
    </location>
</feature>
<keyword evidence="10" id="KW-1185">Reference proteome</keyword>
<keyword evidence="4" id="KW-0175">Coiled coil</keyword>
<dbReference type="SUPFAM" id="SSF58104">
    <property type="entry name" value="Methyl-accepting chemotaxis protein (MCP) signaling domain"/>
    <property type="match status" value="1"/>
</dbReference>
<dbReference type="InterPro" id="IPR003660">
    <property type="entry name" value="HAMP_dom"/>
</dbReference>
<dbReference type="PROSITE" id="PS50111">
    <property type="entry name" value="CHEMOTAXIS_TRANSDUC_2"/>
    <property type="match status" value="1"/>
</dbReference>
<dbReference type="SUPFAM" id="SSF158472">
    <property type="entry name" value="HAMP domain-like"/>
    <property type="match status" value="1"/>
</dbReference>
<dbReference type="Pfam" id="PF18575">
    <property type="entry name" value="HAMP_N3"/>
    <property type="match status" value="1"/>
</dbReference>
<dbReference type="InterPro" id="IPR004089">
    <property type="entry name" value="MCPsignal_dom"/>
</dbReference>
<keyword evidence="3" id="KW-0807">Transducer</keyword>
<dbReference type="Pfam" id="PF00672">
    <property type="entry name" value="HAMP"/>
    <property type="match status" value="1"/>
</dbReference>
<dbReference type="CDD" id="cd06225">
    <property type="entry name" value="HAMP"/>
    <property type="match status" value="1"/>
</dbReference>
<dbReference type="InterPro" id="IPR041395">
    <property type="entry name" value="McpB_HAMP_3rd"/>
</dbReference>
<comment type="similarity">
    <text evidence="2">Belongs to the methyl-accepting chemotaxis (MCP) protein family.</text>
</comment>
<name>A0ABT6JEW7_9GAMM</name>
<evidence type="ECO:0000256" key="5">
    <source>
        <dbReference type="SAM" id="MobiDB-lite"/>
    </source>
</evidence>
<keyword evidence="6" id="KW-0812">Transmembrane</keyword>
<evidence type="ECO:0000313" key="9">
    <source>
        <dbReference type="EMBL" id="MDH5829220.1"/>
    </source>
</evidence>
<evidence type="ECO:0000259" key="7">
    <source>
        <dbReference type="PROSITE" id="PS50111"/>
    </source>
</evidence>
<dbReference type="Proteomes" id="UP001156831">
    <property type="component" value="Unassembled WGS sequence"/>
</dbReference>
<dbReference type="Gene3D" id="1.20.120.1530">
    <property type="match status" value="2"/>
</dbReference>
<dbReference type="SMART" id="SM00283">
    <property type="entry name" value="MA"/>
    <property type="match status" value="1"/>
</dbReference>